<name>A0AAU9DAH6_9BACT</name>
<dbReference type="EMBL" id="AP025314">
    <property type="protein sequence ID" value="BDD07870.1"/>
    <property type="molecule type" value="Genomic_DNA"/>
</dbReference>
<proteinExistence type="predicted"/>
<dbReference type="RefSeq" id="WP_338393168.1">
    <property type="nucleotide sequence ID" value="NZ_AP025314.1"/>
</dbReference>
<evidence type="ECO:0000313" key="1">
    <source>
        <dbReference type="EMBL" id="BDD07870.1"/>
    </source>
</evidence>
<accession>A0AAU9DAH6</accession>
<dbReference type="Proteomes" id="UP001348817">
    <property type="component" value="Chromosome"/>
</dbReference>
<evidence type="ECO:0000313" key="2">
    <source>
        <dbReference type="Proteomes" id="UP001348817"/>
    </source>
</evidence>
<reference evidence="1 2" key="1">
    <citation type="submission" date="2021-12" db="EMBL/GenBank/DDBJ databases">
        <title>Genome sequencing of bacteria with rrn-lacking chromosome and rrn-plasmid.</title>
        <authorList>
            <person name="Anda M."/>
            <person name="Iwasaki W."/>
        </authorList>
    </citation>
    <scope>NUCLEOTIDE SEQUENCE [LARGE SCALE GENOMIC DNA]</scope>
    <source>
        <strain evidence="1 2">DSM 100852</strain>
    </source>
</reference>
<keyword evidence="2" id="KW-1185">Reference proteome</keyword>
<sequence length="170" mass="19950">MEDLDLQKWMQWNKSHVNEPVVMPLQPVTRESVEERFELMRKNYERSYDMEWAFLEDNDIPTDLGDVFGNYVSRGHNPDEPGKFYKGSLSVFWEAGLVRGVWEIGASQYQFGKGFWHKGFLAFDFCYTDLDKTFEGQVIFKAIGPGRFRGFWTDEEAFVPGFEEILMVTE</sequence>
<gene>
    <name evidence="1" type="ORF">FUAX_03020</name>
</gene>
<protein>
    <submittedName>
        <fullName evidence="1">Uncharacterized protein</fullName>
    </submittedName>
</protein>
<organism evidence="1 2">
    <name type="scientific">Fulvitalea axinellae</name>
    <dbReference type="NCBI Taxonomy" id="1182444"/>
    <lineage>
        <taxon>Bacteria</taxon>
        <taxon>Pseudomonadati</taxon>
        <taxon>Bacteroidota</taxon>
        <taxon>Cytophagia</taxon>
        <taxon>Cytophagales</taxon>
        <taxon>Persicobacteraceae</taxon>
        <taxon>Fulvitalea</taxon>
    </lineage>
</organism>
<dbReference type="AlphaFoldDB" id="A0AAU9DAH6"/>
<dbReference type="KEGG" id="fax:FUAX_03020"/>